<dbReference type="Pfam" id="PF23559">
    <property type="entry name" value="WHD_DRP"/>
    <property type="match status" value="1"/>
</dbReference>
<dbReference type="OrthoDB" id="3027644at2759"/>
<dbReference type="InterPro" id="IPR032675">
    <property type="entry name" value="LRR_dom_sf"/>
</dbReference>
<dbReference type="FunFam" id="3.40.50.300:FF:001091">
    <property type="entry name" value="Probable disease resistance protein At1g61300"/>
    <property type="match status" value="1"/>
</dbReference>
<protein>
    <submittedName>
        <fullName evidence="9">Disease resistance RPP13-like protein 3</fullName>
    </submittedName>
</protein>
<feature type="domain" description="Disease resistance N-terminal" evidence="5">
    <location>
        <begin position="6"/>
        <end position="89"/>
    </location>
</feature>
<evidence type="ECO:0000259" key="5">
    <source>
        <dbReference type="Pfam" id="PF18052"/>
    </source>
</evidence>
<keyword evidence="1" id="KW-0677">Repeat</keyword>
<accession>A0A8B8L962</accession>
<evidence type="ECO:0000256" key="2">
    <source>
        <dbReference type="ARBA" id="ARBA00022741"/>
    </source>
</evidence>
<reference evidence="8" key="1">
    <citation type="journal article" date="2019" name="Toxins">
        <title>Detection of Abrin-Like and Prepropulchellin-Like Toxin Genes and Transcripts Using Whole Genome Sequencing and Full-Length Transcript Sequencing of Abrus precatorius.</title>
        <authorList>
            <person name="Hovde B.T."/>
            <person name="Daligault H.E."/>
            <person name="Hanschen E.R."/>
            <person name="Kunde Y.A."/>
            <person name="Johnson M.B."/>
            <person name="Starkenburg S.R."/>
            <person name="Johnson S.L."/>
        </authorList>
    </citation>
    <scope>NUCLEOTIDE SEQUENCE [LARGE SCALE GENOMIC DNA]</scope>
</reference>
<dbReference type="SUPFAM" id="SSF52540">
    <property type="entry name" value="P-loop containing nucleoside triphosphate hydrolases"/>
    <property type="match status" value="1"/>
</dbReference>
<evidence type="ECO:0000259" key="7">
    <source>
        <dbReference type="Pfam" id="PF23598"/>
    </source>
</evidence>
<keyword evidence="2" id="KW-0547">Nucleotide-binding</keyword>
<dbReference type="InterPro" id="IPR002182">
    <property type="entry name" value="NB-ARC"/>
</dbReference>
<dbReference type="Gene3D" id="1.10.10.10">
    <property type="entry name" value="Winged helix-like DNA-binding domain superfamily/Winged helix DNA-binding domain"/>
    <property type="match status" value="1"/>
</dbReference>
<dbReference type="Gene3D" id="3.80.10.10">
    <property type="entry name" value="Ribonuclease Inhibitor"/>
    <property type="match status" value="1"/>
</dbReference>
<dbReference type="InterPro" id="IPR044974">
    <property type="entry name" value="Disease_R_plants"/>
</dbReference>
<dbReference type="Gene3D" id="1.10.8.430">
    <property type="entry name" value="Helical domain of apoptotic protease-activating factors"/>
    <property type="match status" value="1"/>
</dbReference>
<evidence type="ECO:0000259" key="4">
    <source>
        <dbReference type="Pfam" id="PF00931"/>
    </source>
</evidence>
<dbReference type="Pfam" id="PF23598">
    <property type="entry name" value="LRR_14"/>
    <property type="match status" value="1"/>
</dbReference>
<dbReference type="GO" id="GO:0043531">
    <property type="term" value="F:ADP binding"/>
    <property type="evidence" value="ECO:0007669"/>
    <property type="project" value="InterPro"/>
</dbReference>
<dbReference type="FunFam" id="1.10.10.10:FF:000322">
    <property type="entry name" value="Probable disease resistance protein At1g63360"/>
    <property type="match status" value="1"/>
</dbReference>
<dbReference type="PANTHER" id="PTHR23155:SF1193">
    <property type="entry name" value="DISEASE RESISTANCE PROTEIN RPP13-RELATED"/>
    <property type="match status" value="1"/>
</dbReference>
<dbReference type="Pfam" id="PF00931">
    <property type="entry name" value="NB-ARC"/>
    <property type="match status" value="1"/>
</dbReference>
<dbReference type="Gene3D" id="1.20.5.4130">
    <property type="match status" value="1"/>
</dbReference>
<proteinExistence type="predicted"/>
<dbReference type="InterPro" id="IPR042197">
    <property type="entry name" value="Apaf_helical"/>
</dbReference>
<dbReference type="InterPro" id="IPR058922">
    <property type="entry name" value="WHD_DRP"/>
</dbReference>
<dbReference type="Pfam" id="PF18052">
    <property type="entry name" value="Rx_N"/>
    <property type="match status" value="1"/>
</dbReference>
<dbReference type="InterPro" id="IPR055414">
    <property type="entry name" value="LRR_R13L4/SHOC2-like"/>
</dbReference>
<dbReference type="Proteomes" id="UP000694853">
    <property type="component" value="Unplaced"/>
</dbReference>
<dbReference type="GO" id="GO:0098542">
    <property type="term" value="P:defense response to other organism"/>
    <property type="evidence" value="ECO:0007669"/>
    <property type="project" value="TreeGrafter"/>
</dbReference>
<feature type="domain" description="Disease resistance protein winged helix" evidence="6">
    <location>
        <begin position="430"/>
        <end position="506"/>
    </location>
</feature>
<dbReference type="InterPro" id="IPR041118">
    <property type="entry name" value="Rx_N"/>
</dbReference>
<dbReference type="InterPro" id="IPR027417">
    <property type="entry name" value="P-loop_NTPase"/>
</dbReference>
<dbReference type="GeneID" id="113863398"/>
<feature type="domain" description="NB-ARC" evidence="4">
    <location>
        <begin position="168"/>
        <end position="348"/>
    </location>
</feature>
<dbReference type="AlphaFoldDB" id="A0A8B8L962"/>
<sequence>MVDATVSFLLQNLSRLLEDEIKLLSGVKNKINLLSNELRFLKIFLKDSTGKRSDEVVKEVVNQIRDVVFMAEDVVDIYVASVAKHRSRNIVSKLFHLKQRVMVLQDVDAEIENIKNRIDEIYKNRERYGITEGASTREDVDAIAAESLREKRKDVEEKDVVGFVNDSNSVIKELMEEGDSGRKVASIIGMGGLGKTTLARKIYNNEQVKKCFTLRAWGYVSNDYRARELLLSLLKCLLSTSEYDDLFKKKEYEVEAIATSEEKLKTKVREYLKGKKYLVVLDDIWKTEVWDSIADAFPDDDHSIGRILITSRGVEVANYVGTTSPYHLPFLNKKESWQLFSKKVFQGKGCPPDLEPLGKSIVESCKGLPLAIVVLAGYVSKKEKSEREWTRIKNITWHLTQDKMEVMDILKLIYDSLLQRLKPCFLYFGIYPEDYEIRARDVIQMWMAEGFIQPQEAGIQGAAEPEDVAEYYLDELVDRSLVQVASRKSDGRVKTCRIHDLLRDLCISDSKSEKFMEICTDPNNVDTLSNANRRLSIQCKKSSTVSINNLNQLCTRSLFFFSEGKKFREDVRLNSFKLARVIYSNTEGYYNSALMIDFKKMIHLRYLRIDAGISSIPASIRNLRNLETLEVRKAEWVSNEIWKLKRLKLLYIRDVKKIQILPKSQRKIKGNLQTLFLSCFEREDLVSLLNNGIFSRLRKLVLFSENDYPQVRKPVLSLNHLTNLHSLKINNFLELPSVGNVFPSNLKKITLHVFMHPGNVFIFLKNMKTVGQLARLQILKLKGNYYGDPLNHLTVGAGEFPRLKVFQMSGVGVIRWRLEKGAMPRLQNLVIKNCDELEEIPEQLWSLTTLREVHVSNPNRRLAHRLRSVGLKNGCKLILSELRSEEEGIN</sequence>
<gene>
    <name evidence="9" type="primary">LOC113863398</name>
</gene>
<dbReference type="CDD" id="cd14798">
    <property type="entry name" value="RX-CC_like"/>
    <property type="match status" value="1"/>
</dbReference>
<dbReference type="RefSeq" id="XP_027352765.1">
    <property type="nucleotide sequence ID" value="XM_027496964.1"/>
</dbReference>
<evidence type="ECO:0000256" key="3">
    <source>
        <dbReference type="ARBA" id="ARBA00022821"/>
    </source>
</evidence>
<organism evidence="8 9">
    <name type="scientific">Abrus precatorius</name>
    <name type="common">Indian licorice</name>
    <name type="synonym">Glycine abrus</name>
    <dbReference type="NCBI Taxonomy" id="3816"/>
    <lineage>
        <taxon>Eukaryota</taxon>
        <taxon>Viridiplantae</taxon>
        <taxon>Streptophyta</taxon>
        <taxon>Embryophyta</taxon>
        <taxon>Tracheophyta</taxon>
        <taxon>Spermatophyta</taxon>
        <taxon>Magnoliopsida</taxon>
        <taxon>eudicotyledons</taxon>
        <taxon>Gunneridae</taxon>
        <taxon>Pentapetalae</taxon>
        <taxon>rosids</taxon>
        <taxon>fabids</taxon>
        <taxon>Fabales</taxon>
        <taxon>Fabaceae</taxon>
        <taxon>Papilionoideae</taxon>
        <taxon>50 kb inversion clade</taxon>
        <taxon>NPAAA clade</taxon>
        <taxon>indigoferoid/millettioid clade</taxon>
        <taxon>Abreae</taxon>
        <taxon>Abrus</taxon>
    </lineage>
</organism>
<dbReference type="Gene3D" id="3.40.50.300">
    <property type="entry name" value="P-loop containing nucleotide triphosphate hydrolases"/>
    <property type="match status" value="1"/>
</dbReference>
<dbReference type="KEGG" id="aprc:113863398"/>
<keyword evidence="8" id="KW-1185">Reference proteome</keyword>
<dbReference type="PANTHER" id="PTHR23155">
    <property type="entry name" value="DISEASE RESISTANCE PROTEIN RP"/>
    <property type="match status" value="1"/>
</dbReference>
<evidence type="ECO:0000256" key="1">
    <source>
        <dbReference type="ARBA" id="ARBA00022737"/>
    </source>
</evidence>
<dbReference type="InterPro" id="IPR038005">
    <property type="entry name" value="RX-like_CC"/>
</dbReference>
<dbReference type="PRINTS" id="PR00364">
    <property type="entry name" value="DISEASERSIST"/>
</dbReference>
<evidence type="ECO:0000259" key="6">
    <source>
        <dbReference type="Pfam" id="PF23559"/>
    </source>
</evidence>
<feature type="domain" description="Disease resistance R13L4/SHOC-2-like LRR" evidence="7">
    <location>
        <begin position="556"/>
        <end position="752"/>
    </location>
</feature>
<dbReference type="InterPro" id="IPR036388">
    <property type="entry name" value="WH-like_DNA-bd_sf"/>
</dbReference>
<dbReference type="SUPFAM" id="SSF52058">
    <property type="entry name" value="L domain-like"/>
    <property type="match status" value="1"/>
</dbReference>
<evidence type="ECO:0000313" key="8">
    <source>
        <dbReference type="Proteomes" id="UP000694853"/>
    </source>
</evidence>
<evidence type="ECO:0000313" key="9">
    <source>
        <dbReference type="RefSeq" id="XP_027352765.1"/>
    </source>
</evidence>
<name>A0A8B8L962_ABRPR</name>
<keyword evidence="3" id="KW-0611">Plant defense</keyword>
<reference evidence="9" key="2">
    <citation type="submission" date="2025-08" db="UniProtKB">
        <authorList>
            <consortium name="RefSeq"/>
        </authorList>
    </citation>
    <scope>IDENTIFICATION</scope>
    <source>
        <tissue evidence="9">Young leaves</tissue>
    </source>
</reference>